<feature type="region of interest" description="Disordered" evidence="1">
    <location>
        <begin position="118"/>
        <end position="148"/>
    </location>
</feature>
<dbReference type="InterPro" id="IPR047263">
    <property type="entry name" value="HNL-like_cupin"/>
</dbReference>
<dbReference type="SUPFAM" id="SSF51182">
    <property type="entry name" value="RmlC-like cupins"/>
    <property type="match status" value="1"/>
</dbReference>
<keyword evidence="4" id="KW-1185">Reference proteome</keyword>
<accession>A0ABP5MN89</accession>
<dbReference type="CDD" id="cd02233">
    <property type="entry name" value="cupin_HNL-like"/>
    <property type="match status" value="1"/>
</dbReference>
<dbReference type="Gene3D" id="2.60.120.10">
    <property type="entry name" value="Jelly Rolls"/>
    <property type="match status" value="1"/>
</dbReference>
<dbReference type="EMBL" id="BAAAQT010000008">
    <property type="protein sequence ID" value="GAA2176012.1"/>
    <property type="molecule type" value="Genomic_DNA"/>
</dbReference>
<protein>
    <recommendedName>
        <fullName evidence="2">Cupin type-2 domain-containing protein</fullName>
    </recommendedName>
</protein>
<dbReference type="InterPro" id="IPR011051">
    <property type="entry name" value="RmlC_Cupin_sf"/>
</dbReference>
<feature type="domain" description="Cupin type-2" evidence="2">
    <location>
        <begin position="38"/>
        <end position="93"/>
    </location>
</feature>
<dbReference type="PANTHER" id="PTHR43698:SF1">
    <property type="entry name" value="BLL4564 PROTEIN"/>
    <property type="match status" value="1"/>
</dbReference>
<evidence type="ECO:0000259" key="2">
    <source>
        <dbReference type="Pfam" id="PF07883"/>
    </source>
</evidence>
<gene>
    <name evidence="3" type="ORF">GCM10009846_28140</name>
</gene>
<evidence type="ECO:0000313" key="4">
    <source>
        <dbReference type="Proteomes" id="UP001501599"/>
    </source>
</evidence>
<feature type="compositionally biased region" description="Basic and acidic residues" evidence="1">
    <location>
        <begin position="137"/>
        <end position="148"/>
    </location>
</feature>
<dbReference type="RefSeq" id="WP_344345123.1">
    <property type="nucleotide sequence ID" value="NZ_BAAAQT010000008.1"/>
</dbReference>
<reference evidence="4" key="1">
    <citation type="journal article" date="2019" name="Int. J. Syst. Evol. Microbiol.">
        <title>The Global Catalogue of Microorganisms (GCM) 10K type strain sequencing project: providing services to taxonomists for standard genome sequencing and annotation.</title>
        <authorList>
            <consortium name="The Broad Institute Genomics Platform"/>
            <consortium name="The Broad Institute Genome Sequencing Center for Infectious Disease"/>
            <person name="Wu L."/>
            <person name="Ma J."/>
        </authorList>
    </citation>
    <scope>NUCLEOTIDE SEQUENCE [LARGE SCALE GENOMIC DNA]</scope>
    <source>
        <strain evidence="4">JCM 16026</strain>
    </source>
</reference>
<evidence type="ECO:0000256" key="1">
    <source>
        <dbReference type="SAM" id="MobiDB-lite"/>
    </source>
</evidence>
<proteinExistence type="predicted"/>
<organism evidence="3 4">
    <name type="scientific">Agrococcus versicolor</name>
    <dbReference type="NCBI Taxonomy" id="501482"/>
    <lineage>
        <taxon>Bacteria</taxon>
        <taxon>Bacillati</taxon>
        <taxon>Actinomycetota</taxon>
        <taxon>Actinomycetes</taxon>
        <taxon>Micrococcales</taxon>
        <taxon>Microbacteriaceae</taxon>
        <taxon>Agrococcus</taxon>
    </lineage>
</organism>
<dbReference type="InterPro" id="IPR014710">
    <property type="entry name" value="RmlC-like_jellyroll"/>
</dbReference>
<evidence type="ECO:0000313" key="3">
    <source>
        <dbReference type="EMBL" id="GAA2176012.1"/>
    </source>
</evidence>
<name>A0ABP5MN89_9MICO</name>
<comment type="caution">
    <text evidence="3">The sequence shown here is derived from an EMBL/GenBank/DDBJ whole genome shotgun (WGS) entry which is preliminary data.</text>
</comment>
<sequence length="148" mass="16095">MHPREFDGTAGKPGSQFTGSAYPYLTMAQTDGVTINTVDFTPGARTHWHQHEHGQIIQVLAGRGLVCAGGEVHVLRVGDTVWCPPDERHWHGAAPDSFLVHTAISLGRTEWAEPVDDDAYARSPIDHAPPRAPAHARPHDGEVATDVR</sequence>
<dbReference type="PANTHER" id="PTHR43698">
    <property type="entry name" value="RIBD C-TERMINAL DOMAIN CONTAINING PROTEIN"/>
    <property type="match status" value="1"/>
</dbReference>
<dbReference type="Proteomes" id="UP001501599">
    <property type="component" value="Unassembled WGS sequence"/>
</dbReference>
<dbReference type="Pfam" id="PF07883">
    <property type="entry name" value="Cupin_2"/>
    <property type="match status" value="1"/>
</dbReference>
<dbReference type="InterPro" id="IPR013096">
    <property type="entry name" value="Cupin_2"/>
</dbReference>